<dbReference type="Proteomes" id="UP001417504">
    <property type="component" value="Unassembled WGS sequence"/>
</dbReference>
<name>A0AAP0EN97_9MAGN</name>
<proteinExistence type="predicted"/>
<evidence type="ECO:0000256" key="1">
    <source>
        <dbReference type="SAM" id="Phobius"/>
    </source>
</evidence>
<gene>
    <name evidence="2" type="ORF">Sjap_021906</name>
</gene>
<comment type="caution">
    <text evidence="2">The sequence shown here is derived from an EMBL/GenBank/DDBJ whole genome shotgun (WGS) entry which is preliminary data.</text>
</comment>
<keyword evidence="3" id="KW-1185">Reference proteome</keyword>
<organism evidence="2 3">
    <name type="scientific">Stephania japonica</name>
    <dbReference type="NCBI Taxonomy" id="461633"/>
    <lineage>
        <taxon>Eukaryota</taxon>
        <taxon>Viridiplantae</taxon>
        <taxon>Streptophyta</taxon>
        <taxon>Embryophyta</taxon>
        <taxon>Tracheophyta</taxon>
        <taxon>Spermatophyta</taxon>
        <taxon>Magnoliopsida</taxon>
        <taxon>Ranunculales</taxon>
        <taxon>Menispermaceae</taxon>
        <taxon>Menispermoideae</taxon>
        <taxon>Cissampelideae</taxon>
        <taxon>Stephania</taxon>
    </lineage>
</organism>
<feature type="transmembrane region" description="Helical" evidence="1">
    <location>
        <begin position="147"/>
        <end position="168"/>
    </location>
</feature>
<evidence type="ECO:0000313" key="2">
    <source>
        <dbReference type="EMBL" id="KAK9096409.1"/>
    </source>
</evidence>
<evidence type="ECO:0000313" key="3">
    <source>
        <dbReference type="Proteomes" id="UP001417504"/>
    </source>
</evidence>
<protein>
    <submittedName>
        <fullName evidence="2">Uncharacterized protein</fullName>
    </submittedName>
</protein>
<dbReference type="EMBL" id="JBBNAE010000009">
    <property type="protein sequence ID" value="KAK9096409.1"/>
    <property type="molecule type" value="Genomic_DNA"/>
</dbReference>
<accession>A0AAP0EN97</accession>
<keyword evidence="1" id="KW-1133">Transmembrane helix</keyword>
<dbReference type="AlphaFoldDB" id="A0AAP0EN97"/>
<sequence length="236" mass="26803">MSSVEVAEAVAIQEGFHLVRYGGLNISVAEGDVAIVIDAIKGHQFGGQIGPLIYEIADWLTEQRKRQMIGTTDKRVYGLEFGFVSSHDLDDGGYIVWTPPKVHLWSKCRLKAKTCVEIPRDDAITLSLIWREHNMSVQVVFDRRYRVLFLTAFIELGIILKLISLYMAERGSERARVERVQQEIVWESVEFALIHPTNTVMNLVSKLSKKTIDTHLSRVLILKIVSTSEHEARDVN</sequence>
<keyword evidence="1" id="KW-0472">Membrane</keyword>
<keyword evidence="1" id="KW-0812">Transmembrane</keyword>
<reference evidence="2 3" key="1">
    <citation type="submission" date="2024-01" db="EMBL/GenBank/DDBJ databases">
        <title>Genome assemblies of Stephania.</title>
        <authorList>
            <person name="Yang L."/>
        </authorList>
    </citation>
    <scope>NUCLEOTIDE SEQUENCE [LARGE SCALE GENOMIC DNA]</scope>
    <source>
        <strain evidence="2">QJT</strain>
        <tissue evidence="2">Leaf</tissue>
    </source>
</reference>